<sequence length="155" mass="17302">MRDEDRVSVAMALALYAETQSETASEAFTPHTNATLLDLLDHLFMPPPSSDGLSMPSMEEPDAARTIITRWCQVVPWSWRTWSSNTYTYGKSLISLSSSWLYYLNQPLFTSCNALKAEIHFPPIVYANAEHALVFCVVCTHSPIAVRTLADDTSP</sequence>
<gene>
    <name evidence="1" type="ORF">BDV98DRAFT_160619</name>
</gene>
<protein>
    <submittedName>
        <fullName evidence="1">Uncharacterized protein</fullName>
    </submittedName>
</protein>
<dbReference type="AlphaFoldDB" id="A0A5C3QXE9"/>
<evidence type="ECO:0000313" key="1">
    <source>
        <dbReference type="EMBL" id="TFL06665.1"/>
    </source>
</evidence>
<evidence type="ECO:0000313" key="2">
    <source>
        <dbReference type="Proteomes" id="UP000305067"/>
    </source>
</evidence>
<accession>A0A5C3QXE9</accession>
<keyword evidence="2" id="KW-1185">Reference proteome</keyword>
<dbReference type="Proteomes" id="UP000305067">
    <property type="component" value="Unassembled WGS sequence"/>
</dbReference>
<name>A0A5C3QXE9_9AGAR</name>
<reference evidence="1 2" key="1">
    <citation type="journal article" date="2019" name="Nat. Ecol. Evol.">
        <title>Megaphylogeny resolves global patterns of mushroom evolution.</title>
        <authorList>
            <person name="Varga T."/>
            <person name="Krizsan K."/>
            <person name="Foldi C."/>
            <person name="Dima B."/>
            <person name="Sanchez-Garcia M."/>
            <person name="Sanchez-Ramirez S."/>
            <person name="Szollosi G.J."/>
            <person name="Szarkandi J.G."/>
            <person name="Papp V."/>
            <person name="Albert L."/>
            <person name="Andreopoulos W."/>
            <person name="Angelini C."/>
            <person name="Antonin V."/>
            <person name="Barry K.W."/>
            <person name="Bougher N.L."/>
            <person name="Buchanan P."/>
            <person name="Buyck B."/>
            <person name="Bense V."/>
            <person name="Catcheside P."/>
            <person name="Chovatia M."/>
            <person name="Cooper J."/>
            <person name="Damon W."/>
            <person name="Desjardin D."/>
            <person name="Finy P."/>
            <person name="Geml J."/>
            <person name="Haridas S."/>
            <person name="Hughes K."/>
            <person name="Justo A."/>
            <person name="Karasinski D."/>
            <person name="Kautmanova I."/>
            <person name="Kiss B."/>
            <person name="Kocsube S."/>
            <person name="Kotiranta H."/>
            <person name="LaButti K.M."/>
            <person name="Lechner B.E."/>
            <person name="Liimatainen K."/>
            <person name="Lipzen A."/>
            <person name="Lukacs Z."/>
            <person name="Mihaltcheva S."/>
            <person name="Morgado L.N."/>
            <person name="Niskanen T."/>
            <person name="Noordeloos M.E."/>
            <person name="Ohm R.A."/>
            <person name="Ortiz-Santana B."/>
            <person name="Ovrebo C."/>
            <person name="Racz N."/>
            <person name="Riley R."/>
            <person name="Savchenko A."/>
            <person name="Shiryaev A."/>
            <person name="Soop K."/>
            <person name="Spirin V."/>
            <person name="Szebenyi C."/>
            <person name="Tomsovsky M."/>
            <person name="Tulloss R.E."/>
            <person name="Uehling J."/>
            <person name="Grigoriev I.V."/>
            <person name="Vagvolgyi C."/>
            <person name="Papp T."/>
            <person name="Martin F.M."/>
            <person name="Miettinen O."/>
            <person name="Hibbett D.S."/>
            <person name="Nagy L.G."/>
        </authorList>
    </citation>
    <scope>NUCLEOTIDE SEQUENCE [LARGE SCALE GENOMIC DNA]</scope>
    <source>
        <strain evidence="1 2">CBS 309.79</strain>
    </source>
</reference>
<dbReference type="EMBL" id="ML178815">
    <property type="protein sequence ID" value="TFL06665.1"/>
    <property type="molecule type" value="Genomic_DNA"/>
</dbReference>
<proteinExistence type="predicted"/>
<organism evidence="1 2">
    <name type="scientific">Pterulicium gracile</name>
    <dbReference type="NCBI Taxonomy" id="1884261"/>
    <lineage>
        <taxon>Eukaryota</taxon>
        <taxon>Fungi</taxon>
        <taxon>Dikarya</taxon>
        <taxon>Basidiomycota</taxon>
        <taxon>Agaricomycotina</taxon>
        <taxon>Agaricomycetes</taxon>
        <taxon>Agaricomycetidae</taxon>
        <taxon>Agaricales</taxon>
        <taxon>Pleurotineae</taxon>
        <taxon>Pterulaceae</taxon>
        <taxon>Pterulicium</taxon>
    </lineage>
</organism>